<comment type="caution">
    <text evidence="3">The sequence shown here is derived from an EMBL/GenBank/DDBJ whole genome shotgun (WGS) entry which is preliminary data.</text>
</comment>
<evidence type="ECO:0000256" key="1">
    <source>
        <dbReference type="SAM" id="MobiDB-lite"/>
    </source>
</evidence>
<dbReference type="InterPro" id="IPR000719">
    <property type="entry name" value="Prot_kinase_dom"/>
</dbReference>
<reference evidence="4" key="2">
    <citation type="submission" date="2019-10" db="EMBL/GenBank/DDBJ databases">
        <title>Conservation and host-specific expression of non-tandemly repeated heterogenous ribosome RNA gene in arbuscular mycorrhizal fungi.</title>
        <authorList>
            <person name="Maeda T."/>
            <person name="Kobayashi Y."/>
            <person name="Nakagawa T."/>
            <person name="Ezawa T."/>
            <person name="Yamaguchi K."/>
            <person name="Bino T."/>
            <person name="Nishimoto Y."/>
            <person name="Shigenobu S."/>
            <person name="Kawaguchi M."/>
        </authorList>
    </citation>
    <scope>NUCLEOTIDE SEQUENCE</scope>
    <source>
        <strain evidence="4">HR1</strain>
    </source>
</reference>
<keyword evidence="5" id="KW-1185">Reference proteome</keyword>
<dbReference type="Gene3D" id="1.10.510.10">
    <property type="entry name" value="Transferase(Phosphotransferase) domain 1"/>
    <property type="match status" value="1"/>
</dbReference>
<dbReference type="OrthoDB" id="1911848at2759"/>
<dbReference type="GO" id="GO:0004674">
    <property type="term" value="F:protein serine/threonine kinase activity"/>
    <property type="evidence" value="ECO:0007669"/>
    <property type="project" value="TreeGrafter"/>
</dbReference>
<dbReference type="InterPro" id="IPR006597">
    <property type="entry name" value="Sel1-like"/>
</dbReference>
<proteinExistence type="predicted"/>
<dbReference type="GO" id="GO:0005524">
    <property type="term" value="F:ATP binding"/>
    <property type="evidence" value="ECO:0007669"/>
    <property type="project" value="InterPro"/>
</dbReference>
<protein>
    <submittedName>
        <fullName evidence="4">Kinase-like domain-containing protein</fullName>
    </submittedName>
</protein>
<organism evidence="3 5">
    <name type="scientific">Rhizophagus clarus</name>
    <dbReference type="NCBI Taxonomy" id="94130"/>
    <lineage>
        <taxon>Eukaryota</taxon>
        <taxon>Fungi</taxon>
        <taxon>Fungi incertae sedis</taxon>
        <taxon>Mucoromycota</taxon>
        <taxon>Glomeromycotina</taxon>
        <taxon>Glomeromycetes</taxon>
        <taxon>Glomerales</taxon>
        <taxon>Glomeraceae</taxon>
        <taxon>Rhizophagus</taxon>
    </lineage>
</organism>
<feature type="compositionally biased region" description="Pro residues" evidence="1">
    <location>
        <begin position="365"/>
        <end position="404"/>
    </location>
</feature>
<feature type="compositionally biased region" description="Polar residues" evidence="1">
    <location>
        <begin position="561"/>
        <end position="574"/>
    </location>
</feature>
<dbReference type="PRINTS" id="PR00109">
    <property type="entry name" value="TYRKINASE"/>
</dbReference>
<dbReference type="InterPro" id="IPR051681">
    <property type="entry name" value="Ser/Thr_Kinases-Pseudokinases"/>
</dbReference>
<dbReference type="AlphaFoldDB" id="A0A2Z6QX23"/>
<dbReference type="PROSITE" id="PS50011">
    <property type="entry name" value="PROTEIN_KINASE_DOM"/>
    <property type="match status" value="1"/>
</dbReference>
<feature type="region of interest" description="Disordered" evidence="1">
    <location>
        <begin position="306"/>
        <end position="574"/>
    </location>
</feature>
<dbReference type="SMART" id="SM00671">
    <property type="entry name" value="SEL1"/>
    <property type="match status" value="4"/>
</dbReference>
<keyword evidence="4" id="KW-0808">Transferase</keyword>
<dbReference type="Pfam" id="PF07714">
    <property type="entry name" value="PK_Tyr_Ser-Thr"/>
    <property type="match status" value="1"/>
</dbReference>
<evidence type="ECO:0000313" key="5">
    <source>
        <dbReference type="Proteomes" id="UP000247702"/>
    </source>
</evidence>
<dbReference type="InterPro" id="IPR011990">
    <property type="entry name" value="TPR-like_helical_dom_sf"/>
</dbReference>
<feature type="compositionally biased region" description="Polar residues" evidence="1">
    <location>
        <begin position="624"/>
        <end position="643"/>
    </location>
</feature>
<dbReference type="EMBL" id="BLAL01000028">
    <property type="protein sequence ID" value="GES77170.1"/>
    <property type="molecule type" value="Genomic_DNA"/>
</dbReference>
<feature type="region of interest" description="Disordered" evidence="1">
    <location>
        <begin position="589"/>
        <end position="696"/>
    </location>
</feature>
<dbReference type="SUPFAM" id="SSF56112">
    <property type="entry name" value="Protein kinase-like (PK-like)"/>
    <property type="match status" value="1"/>
</dbReference>
<dbReference type="InterPro" id="IPR001245">
    <property type="entry name" value="Ser-Thr/Tyr_kinase_cat_dom"/>
</dbReference>
<feature type="compositionally biased region" description="Polar residues" evidence="1">
    <location>
        <begin position="589"/>
        <end position="605"/>
    </location>
</feature>
<dbReference type="Gene3D" id="1.25.40.10">
    <property type="entry name" value="Tetratricopeptide repeat domain"/>
    <property type="match status" value="2"/>
</dbReference>
<feature type="compositionally biased region" description="Pro residues" evidence="1">
    <location>
        <begin position="673"/>
        <end position="684"/>
    </location>
</feature>
<accession>A0A2Z6QX23</accession>
<gene>
    <name evidence="4" type="ORF">RCL2_000455100</name>
    <name evidence="3" type="ORF">RclHR1_02420004</name>
</gene>
<evidence type="ECO:0000259" key="2">
    <source>
        <dbReference type="PROSITE" id="PS50011"/>
    </source>
</evidence>
<name>A0A2Z6QX23_9GLOM</name>
<sequence>MAFFTQKVWVEWIEQGLANGEYNFYNYKDLVNVEQIGSSKVYKSIIKKEDDDDVIVAMKYIGNKLSTREVQSELKLLRKIQFFNNDYISNFYGITKSDSTDKNQLKYMVMLEYGDGGSLREYLQNNSENLHWGVRLKFARQLSKAIEFLHEKNLIHKNLHSHNIIISQQDLKLNALGITCKMKESSNISTNLQNYLAYVDPQYFKIPSYKSTEDKQSTLTKKSDIYSLGILLWELSSMKLPFSSEEHSDLQKEIMEGLREKDIDGIDPDYIVIYKKCWQNEPDDRPEILEVVSALEKLDDVIDPSMVQENKKVKPKRRFSMKEPPAPDPPVIKPVKSSKRPQVDATPPPVNTTPPTSKPQVNTTPPTPKPQVDPTPPPPQKPQVDTTPPPPKPQINTTPPPPQKPQVNTPPQIDTPPQKPQVNTPPQIDPPPPKPQVNTPPQIDTPPPKPQVITPPQIDTPPPKPQVITPPQIDTPPPKPQVITPPQIDTPPPKPQIITPSKPQSNTTPPSIITTKNSNPTLTVPNIRHRSRSPRRDSPKLRSKSPEATIIEEDEGEGESTRINSPVGSETSTISVTYQSPISKSFISSVLKSESPRSLSPNKKSNIIKEKSPVRQSRPIGRTFNISPSRKSLTRAVSPNFTTREPRSFRRSSSVSLPRNAPKTSRRAQTVAPPQPRLPSPPRYSIPKKPANRRHSTSVISVINSPLQINAQSSLTGLWSNTSDRREDPTKKIIDELLSLFMETYEVDPGDALLKSVQEFLEDQKEETDKIFDWLLTTQLSIQYEILLGYFYLNGIGTSVANRKAFVLFLSAAKKQYAIAQDLLGYCYLNGKGTVKDEILAFEWYQKAAANGCVTAFQSLGECYHNGTGTVKNKGKALQYFKLASDGGNVCGKNMLAFCYEMGLGISSDHKKAFSLYKQAADAGYKLAKQNVAKCYQKGIGIAVDLEAAAYWMEK</sequence>
<feature type="compositionally biased region" description="Polar residues" evidence="1">
    <location>
        <begin position="505"/>
        <end position="524"/>
    </location>
</feature>
<dbReference type="PRINTS" id="PR01217">
    <property type="entry name" value="PRICHEXTENSN"/>
</dbReference>
<dbReference type="Proteomes" id="UP000615446">
    <property type="component" value="Unassembled WGS sequence"/>
</dbReference>
<dbReference type="PANTHER" id="PTHR44329">
    <property type="entry name" value="SERINE/THREONINE-PROTEIN KINASE TNNI3K-RELATED"/>
    <property type="match status" value="1"/>
</dbReference>
<dbReference type="SUPFAM" id="SSF81901">
    <property type="entry name" value="HCP-like"/>
    <property type="match status" value="1"/>
</dbReference>
<dbReference type="Pfam" id="PF08238">
    <property type="entry name" value="Sel1"/>
    <property type="match status" value="5"/>
</dbReference>
<dbReference type="InterPro" id="IPR011009">
    <property type="entry name" value="Kinase-like_dom_sf"/>
</dbReference>
<keyword evidence="4" id="KW-0418">Kinase</keyword>
<reference evidence="3 5" key="1">
    <citation type="submission" date="2017-11" db="EMBL/GenBank/DDBJ databases">
        <title>The genome of Rhizophagus clarus HR1 reveals common genetic basis of auxotrophy among arbuscular mycorrhizal fungi.</title>
        <authorList>
            <person name="Kobayashi Y."/>
        </authorList>
    </citation>
    <scope>NUCLEOTIDE SEQUENCE [LARGE SCALE GENOMIC DNA]</scope>
    <source>
        <strain evidence="3 5">HR1</strain>
    </source>
</reference>
<dbReference type="Proteomes" id="UP000247702">
    <property type="component" value="Unassembled WGS sequence"/>
</dbReference>
<evidence type="ECO:0000313" key="3">
    <source>
        <dbReference type="EMBL" id="GBB94817.1"/>
    </source>
</evidence>
<evidence type="ECO:0000313" key="4">
    <source>
        <dbReference type="EMBL" id="GES77170.1"/>
    </source>
</evidence>
<dbReference type="EMBL" id="BEXD01001580">
    <property type="protein sequence ID" value="GBB94817.1"/>
    <property type="molecule type" value="Genomic_DNA"/>
</dbReference>
<feature type="domain" description="Protein kinase" evidence="2">
    <location>
        <begin position="27"/>
        <end position="298"/>
    </location>
</feature>